<gene>
    <name evidence="5" type="ORF">HQ497_09415</name>
</gene>
<evidence type="ECO:0000313" key="5">
    <source>
        <dbReference type="EMBL" id="NQV65571.1"/>
    </source>
</evidence>
<accession>A0A972VXZ4</accession>
<evidence type="ECO:0000256" key="1">
    <source>
        <dbReference type="ARBA" id="ARBA00004496"/>
    </source>
</evidence>
<keyword evidence="2" id="KW-0963">Cytoplasm</keyword>
<dbReference type="InterPro" id="IPR012340">
    <property type="entry name" value="NA-bd_OB-fold"/>
</dbReference>
<feature type="domain" description="CSD" evidence="4">
    <location>
        <begin position="3"/>
        <end position="67"/>
    </location>
</feature>
<dbReference type="InterPro" id="IPR012156">
    <property type="entry name" value="Cold_shock_CspA"/>
</dbReference>
<dbReference type="Pfam" id="PF00313">
    <property type="entry name" value="CSD"/>
    <property type="match status" value="1"/>
</dbReference>
<reference evidence="5" key="1">
    <citation type="submission" date="2020-05" db="EMBL/GenBank/DDBJ databases">
        <title>Sulfur intermediates as new biogeochemical hubs in an aquatic model microbial ecosystem.</title>
        <authorList>
            <person name="Vigneron A."/>
        </authorList>
    </citation>
    <scope>NUCLEOTIDE SEQUENCE</scope>
    <source>
        <strain evidence="5">Bin.250</strain>
    </source>
</reference>
<name>A0A972VXZ4_9GAMM</name>
<dbReference type="GO" id="GO:0005829">
    <property type="term" value="C:cytosol"/>
    <property type="evidence" value="ECO:0007669"/>
    <property type="project" value="UniProtKB-ARBA"/>
</dbReference>
<dbReference type="PRINTS" id="PR00050">
    <property type="entry name" value="COLDSHOCK"/>
</dbReference>
<evidence type="ECO:0000313" key="6">
    <source>
        <dbReference type="Proteomes" id="UP000754644"/>
    </source>
</evidence>
<dbReference type="Gene3D" id="2.40.50.140">
    <property type="entry name" value="Nucleic acid-binding proteins"/>
    <property type="match status" value="1"/>
</dbReference>
<proteinExistence type="predicted"/>
<dbReference type="InterPro" id="IPR011129">
    <property type="entry name" value="CSD"/>
</dbReference>
<evidence type="ECO:0000259" key="4">
    <source>
        <dbReference type="PROSITE" id="PS51857"/>
    </source>
</evidence>
<protein>
    <submittedName>
        <fullName evidence="5">Cold-shock protein</fullName>
    </submittedName>
</protein>
<dbReference type="InterPro" id="IPR050181">
    <property type="entry name" value="Cold_shock_domain"/>
</dbReference>
<dbReference type="InterPro" id="IPR002059">
    <property type="entry name" value="CSP_DNA-bd"/>
</dbReference>
<dbReference type="Gene3D" id="6.20.370.130">
    <property type="match status" value="1"/>
</dbReference>
<evidence type="ECO:0000256" key="3">
    <source>
        <dbReference type="RuleBase" id="RU000408"/>
    </source>
</evidence>
<organism evidence="5 6">
    <name type="scientific">SAR86 cluster bacterium</name>
    <dbReference type="NCBI Taxonomy" id="2030880"/>
    <lineage>
        <taxon>Bacteria</taxon>
        <taxon>Pseudomonadati</taxon>
        <taxon>Pseudomonadota</taxon>
        <taxon>Gammaproteobacteria</taxon>
        <taxon>SAR86 cluster</taxon>
    </lineage>
</organism>
<dbReference type="GO" id="GO:0003676">
    <property type="term" value="F:nucleic acid binding"/>
    <property type="evidence" value="ECO:0007669"/>
    <property type="project" value="InterPro"/>
</dbReference>
<dbReference type="SMART" id="SM00357">
    <property type="entry name" value="CSP"/>
    <property type="match status" value="1"/>
</dbReference>
<dbReference type="EMBL" id="JABMOJ010000349">
    <property type="protein sequence ID" value="NQV65571.1"/>
    <property type="molecule type" value="Genomic_DNA"/>
</dbReference>
<dbReference type="SUPFAM" id="SSF50249">
    <property type="entry name" value="Nucleic acid-binding proteins"/>
    <property type="match status" value="1"/>
</dbReference>
<dbReference type="PROSITE" id="PS00352">
    <property type="entry name" value="CSD_1"/>
    <property type="match status" value="1"/>
</dbReference>
<comment type="caution">
    <text evidence="5">The sequence shown here is derived from an EMBL/GenBank/DDBJ whole genome shotgun (WGS) entry which is preliminary data.</text>
</comment>
<dbReference type="PANTHER" id="PTHR11544">
    <property type="entry name" value="COLD SHOCK DOMAIN CONTAINING PROTEINS"/>
    <property type="match status" value="1"/>
</dbReference>
<dbReference type="Proteomes" id="UP000754644">
    <property type="component" value="Unassembled WGS sequence"/>
</dbReference>
<dbReference type="FunFam" id="2.40.50.140:FF:000006">
    <property type="entry name" value="Cold shock protein CspC"/>
    <property type="match status" value="1"/>
</dbReference>
<evidence type="ECO:0000256" key="2">
    <source>
        <dbReference type="ARBA" id="ARBA00022490"/>
    </source>
</evidence>
<dbReference type="CDD" id="cd04458">
    <property type="entry name" value="CSP_CDS"/>
    <property type="match status" value="1"/>
</dbReference>
<dbReference type="InterPro" id="IPR019844">
    <property type="entry name" value="CSD_CS"/>
</dbReference>
<dbReference type="AlphaFoldDB" id="A0A972VXZ4"/>
<dbReference type="PROSITE" id="PS51857">
    <property type="entry name" value="CSD_2"/>
    <property type="match status" value="1"/>
</dbReference>
<comment type="subcellular location">
    <subcellularLocation>
        <location evidence="1 3">Cytoplasm</location>
    </subcellularLocation>
</comment>
<sequence length="68" mass="7589">MAKTTGKVKWFDEKKGFGFIEQESGPDVFVHFRAIQSPGFKTLMDGQVVEFEIEQGQKGPQAINVTVV</sequence>
<dbReference type="PIRSF" id="PIRSF002599">
    <property type="entry name" value="Cold_shock_A"/>
    <property type="match status" value="1"/>
</dbReference>